<dbReference type="KEGG" id="sla:SERLADRAFT_469343"/>
<feature type="compositionally biased region" description="Basic and acidic residues" evidence="1">
    <location>
        <begin position="69"/>
        <end position="87"/>
    </location>
</feature>
<evidence type="ECO:0000313" key="2">
    <source>
        <dbReference type="EMBL" id="EGO23437.1"/>
    </source>
</evidence>
<dbReference type="Proteomes" id="UP000008064">
    <property type="component" value="Unassembled WGS sequence"/>
</dbReference>
<dbReference type="AlphaFoldDB" id="F8P010"/>
<dbReference type="EMBL" id="GL945435">
    <property type="protein sequence ID" value="EGO23437.1"/>
    <property type="molecule type" value="Genomic_DNA"/>
</dbReference>
<dbReference type="HOGENOM" id="CLU_2270265_0_0_1"/>
<dbReference type="GeneID" id="18819593"/>
<evidence type="ECO:0000256" key="1">
    <source>
        <dbReference type="SAM" id="MobiDB-lite"/>
    </source>
</evidence>
<reference evidence="2" key="1">
    <citation type="submission" date="2011-04" db="EMBL/GenBank/DDBJ databases">
        <title>Evolution of plant cell wall degrading machinery underlies the functional diversity of forest fungi.</title>
        <authorList>
            <consortium name="US DOE Joint Genome Institute (JGI-PGF)"/>
            <person name="Eastwood D.C."/>
            <person name="Floudas D."/>
            <person name="Binder M."/>
            <person name="Majcherczyk A."/>
            <person name="Schneider P."/>
            <person name="Aerts A."/>
            <person name="Asiegbu F.O."/>
            <person name="Baker S.E."/>
            <person name="Barry K."/>
            <person name="Bendiksby M."/>
            <person name="Blumentritt M."/>
            <person name="Coutinho P.M."/>
            <person name="Cullen D."/>
            <person name="Cullen D."/>
            <person name="Gathman A."/>
            <person name="Goodell B."/>
            <person name="Henrissat B."/>
            <person name="Ihrmark K."/>
            <person name="Kauserud H."/>
            <person name="Kohler A."/>
            <person name="LaButti K."/>
            <person name="Lapidus A."/>
            <person name="Lavin J.L."/>
            <person name="Lee Y.-H."/>
            <person name="Lindquist E."/>
            <person name="Lilly W."/>
            <person name="Lucas S."/>
            <person name="Morin E."/>
            <person name="Murat C."/>
            <person name="Oguiza J.A."/>
            <person name="Park J."/>
            <person name="Pisabarro A.G."/>
            <person name="Riley R."/>
            <person name="Rosling A."/>
            <person name="Salamov A."/>
            <person name="Schmidt O."/>
            <person name="Schmutz J."/>
            <person name="Skrede I."/>
            <person name="Stenlid J."/>
            <person name="Wiebenga A."/>
            <person name="Xie X."/>
            <person name="Kues U."/>
            <person name="Hibbett D.S."/>
            <person name="Hoffmeister D."/>
            <person name="Hogberg N."/>
            <person name="Martin F."/>
            <person name="Grigoriev I.V."/>
            <person name="Watkinson S.C."/>
        </authorList>
    </citation>
    <scope>NUCLEOTIDE SEQUENCE</scope>
    <source>
        <strain evidence="2">S7.9</strain>
    </source>
</reference>
<gene>
    <name evidence="2" type="ORF">SERLADRAFT_469343</name>
</gene>
<sequence>MRTWGEVADVLPSRPTSPKSSPSPTSPTSLDVAQVAEKRGASVDRGTTTKKGMQRGGFSPCGHISFFTRNKEPSEGGKEKKDKDKSKSTSSSSSGGGWLAHSR</sequence>
<name>F8P010_SERL9</name>
<feature type="compositionally biased region" description="Low complexity" evidence="1">
    <location>
        <begin position="12"/>
        <end position="29"/>
    </location>
</feature>
<organism>
    <name type="scientific">Serpula lacrymans var. lacrymans (strain S7.9)</name>
    <name type="common">Dry rot fungus</name>
    <dbReference type="NCBI Taxonomy" id="578457"/>
    <lineage>
        <taxon>Eukaryota</taxon>
        <taxon>Fungi</taxon>
        <taxon>Dikarya</taxon>
        <taxon>Basidiomycota</taxon>
        <taxon>Agaricomycotina</taxon>
        <taxon>Agaricomycetes</taxon>
        <taxon>Agaricomycetidae</taxon>
        <taxon>Boletales</taxon>
        <taxon>Coniophorineae</taxon>
        <taxon>Serpulaceae</taxon>
        <taxon>Serpula</taxon>
    </lineage>
</organism>
<accession>F8P010</accession>
<protein>
    <submittedName>
        <fullName evidence="2">Uncharacterized protein</fullName>
    </submittedName>
</protein>
<dbReference type="RefSeq" id="XP_007319199.1">
    <property type="nucleotide sequence ID" value="XM_007319137.1"/>
</dbReference>
<feature type="region of interest" description="Disordered" evidence="1">
    <location>
        <begin position="1"/>
        <end position="103"/>
    </location>
</feature>
<proteinExistence type="predicted"/>
<feature type="compositionally biased region" description="Gly residues" evidence="1">
    <location>
        <begin position="94"/>
        <end position="103"/>
    </location>
</feature>
<feature type="non-terminal residue" evidence="2">
    <location>
        <position position="103"/>
    </location>
</feature>